<keyword evidence="3 4" id="KW-0472">Membrane</keyword>
<dbReference type="AlphaFoldDB" id="A0A0P6VJZ2"/>
<keyword evidence="6" id="KW-1185">Reference proteome</keyword>
<accession>A0A0P6VJZ2</accession>
<feature type="transmembrane region" description="Helical" evidence="4">
    <location>
        <begin position="54"/>
        <end position="72"/>
    </location>
</feature>
<dbReference type="GO" id="GO:0022857">
    <property type="term" value="F:transmembrane transporter activity"/>
    <property type="evidence" value="ECO:0007669"/>
    <property type="project" value="InterPro"/>
</dbReference>
<feature type="transmembrane region" description="Helical" evidence="4">
    <location>
        <begin position="275"/>
        <end position="291"/>
    </location>
</feature>
<feature type="transmembrane region" description="Helical" evidence="4">
    <location>
        <begin position="103"/>
        <end position="120"/>
    </location>
</feature>
<evidence type="ECO:0000256" key="1">
    <source>
        <dbReference type="ARBA" id="ARBA00022692"/>
    </source>
</evidence>
<feature type="transmembrane region" description="Helical" evidence="4">
    <location>
        <begin position="14"/>
        <end position="34"/>
    </location>
</feature>
<dbReference type="InterPro" id="IPR036259">
    <property type="entry name" value="MFS_trans_sf"/>
</dbReference>
<dbReference type="Proteomes" id="UP000048984">
    <property type="component" value="Unassembled WGS sequence"/>
</dbReference>
<evidence type="ECO:0000313" key="5">
    <source>
        <dbReference type="EMBL" id="KPL51421.1"/>
    </source>
</evidence>
<feature type="transmembrane region" description="Helical" evidence="4">
    <location>
        <begin position="360"/>
        <end position="379"/>
    </location>
</feature>
<feature type="transmembrane region" description="Helical" evidence="4">
    <location>
        <begin position="141"/>
        <end position="163"/>
    </location>
</feature>
<feature type="transmembrane region" description="Helical" evidence="4">
    <location>
        <begin position="237"/>
        <end position="254"/>
    </location>
</feature>
<dbReference type="EMBL" id="LJYW01000001">
    <property type="protein sequence ID" value="KPL51421.1"/>
    <property type="molecule type" value="Genomic_DNA"/>
</dbReference>
<dbReference type="Gene3D" id="1.20.1250.20">
    <property type="entry name" value="MFS general substrate transporter like domains"/>
    <property type="match status" value="2"/>
</dbReference>
<feature type="transmembrane region" description="Helical" evidence="4">
    <location>
        <begin position="331"/>
        <end position="354"/>
    </location>
</feature>
<comment type="caution">
    <text evidence="5">The sequence shown here is derived from an EMBL/GenBank/DDBJ whole genome shotgun (WGS) entry which is preliminary data.</text>
</comment>
<sequence>MITPPTAPLTHRPIVFLTALAAVNWFGFAAWNALLNNFAKEQAGFDGLAMGLLQSIREVPGLLAVSALLFLLIMREQTLAYVSLVLLGIGVAATGYFPSIHGLWVTTLIMSVGFHYYETMAQSLTLQLFSKQEAPKVLGRLSAVTAASQFVAFGGIALIWWAIRPSYQSVFLVTGGLCIVGALVAIAIFPRFEGPVPQRKSMVMRQRYWLYYALTFMTGSRRQIFTAFGAFLLVEKFGFGVAEISILMLATYSINTVVGPRLGHLINRIGERRTIMIENISLILVFAGYALSDQSWIAAICYVADGVFFTFTIAQRTYFQKIADPADIAPTAGVAFTISHIAAVFIPVLFGMIWLKNPSLVFLIGAALATVSLTFAFLVPRNPEPGHETILSPARRPAVAE</sequence>
<feature type="transmembrane region" description="Helical" evidence="4">
    <location>
        <begin position="209"/>
        <end position="231"/>
    </location>
</feature>
<dbReference type="InterPro" id="IPR011701">
    <property type="entry name" value="MFS"/>
</dbReference>
<dbReference type="RefSeq" id="WP_054357583.1">
    <property type="nucleotide sequence ID" value="NZ_LJYW01000001.1"/>
</dbReference>
<name>A0A0P6VJZ2_9HYPH</name>
<evidence type="ECO:0000256" key="2">
    <source>
        <dbReference type="ARBA" id="ARBA00022989"/>
    </source>
</evidence>
<dbReference type="SUPFAM" id="SSF103473">
    <property type="entry name" value="MFS general substrate transporter"/>
    <property type="match status" value="1"/>
</dbReference>
<dbReference type="Pfam" id="PF07690">
    <property type="entry name" value="MFS_1"/>
    <property type="match status" value="1"/>
</dbReference>
<organism evidence="5 6">
    <name type="scientific">Prosthecodimorpha hirschii</name>
    <dbReference type="NCBI Taxonomy" id="665126"/>
    <lineage>
        <taxon>Bacteria</taxon>
        <taxon>Pseudomonadati</taxon>
        <taxon>Pseudomonadota</taxon>
        <taxon>Alphaproteobacteria</taxon>
        <taxon>Hyphomicrobiales</taxon>
        <taxon>Ancalomicrobiaceae</taxon>
        <taxon>Prosthecodimorpha</taxon>
    </lineage>
</organism>
<keyword evidence="2 4" id="KW-1133">Transmembrane helix</keyword>
<keyword evidence="1 4" id="KW-0812">Transmembrane</keyword>
<reference evidence="5 6" key="1">
    <citation type="submission" date="2015-09" db="EMBL/GenBank/DDBJ databases">
        <authorList>
            <person name="Jackson K.R."/>
            <person name="Lunt B.L."/>
            <person name="Fisher J.N.B."/>
            <person name="Gardner A.V."/>
            <person name="Bailey M.E."/>
            <person name="Deus L.M."/>
            <person name="Earl A.S."/>
            <person name="Gibby P.D."/>
            <person name="Hartmann K.A."/>
            <person name="Liu J.E."/>
            <person name="Manci A.M."/>
            <person name="Nielsen D.A."/>
            <person name="Solomon M.B."/>
            <person name="Breakwell D.P."/>
            <person name="Burnett S.H."/>
            <person name="Grose J.H."/>
        </authorList>
    </citation>
    <scope>NUCLEOTIDE SEQUENCE [LARGE SCALE GENOMIC DNA]</scope>
    <source>
        <strain evidence="5 6">16</strain>
    </source>
</reference>
<gene>
    <name evidence="5" type="ORF">ABB55_03585</name>
</gene>
<proteinExistence type="predicted"/>
<evidence type="ECO:0000313" key="6">
    <source>
        <dbReference type="Proteomes" id="UP000048984"/>
    </source>
</evidence>
<reference evidence="5 6" key="2">
    <citation type="submission" date="2015-10" db="EMBL/GenBank/DDBJ databases">
        <title>Draft Genome Sequence of Prosthecomicrobium hirschii ATCC 27832.</title>
        <authorList>
            <person name="Daniel J."/>
            <person name="Givan S.A."/>
            <person name="Brun Y.V."/>
            <person name="Brown P.J."/>
        </authorList>
    </citation>
    <scope>NUCLEOTIDE SEQUENCE [LARGE SCALE GENOMIC DNA]</scope>
    <source>
        <strain evidence="5 6">16</strain>
    </source>
</reference>
<protein>
    <recommendedName>
        <fullName evidence="7">MFS transporter</fullName>
    </recommendedName>
</protein>
<evidence type="ECO:0000256" key="3">
    <source>
        <dbReference type="ARBA" id="ARBA00023136"/>
    </source>
</evidence>
<evidence type="ECO:0008006" key="7">
    <source>
        <dbReference type="Google" id="ProtNLM"/>
    </source>
</evidence>
<evidence type="ECO:0000256" key="4">
    <source>
        <dbReference type="SAM" id="Phobius"/>
    </source>
</evidence>
<feature type="transmembrane region" description="Helical" evidence="4">
    <location>
        <begin position="169"/>
        <end position="189"/>
    </location>
</feature>
<feature type="transmembrane region" description="Helical" evidence="4">
    <location>
        <begin position="79"/>
        <end position="97"/>
    </location>
</feature>